<accession>A0A497EV38</accession>
<comment type="similarity">
    <text evidence="1">Belongs to the peptidase S58 family.</text>
</comment>
<dbReference type="Proteomes" id="UP000281962">
    <property type="component" value="Unassembled WGS sequence"/>
</dbReference>
<dbReference type="CDD" id="cd02253">
    <property type="entry name" value="DmpA"/>
    <property type="match status" value="1"/>
</dbReference>
<dbReference type="Gene3D" id="3.60.70.12">
    <property type="entry name" value="L-amino peptidase D-ALA esterase/amidase"/>
    <property type="match status" value="1"/>
</dbReference>
<evidence type="ECO:0000256" key="1">
    <source>
        <dbReference type="ARBA" id="ARBA00007068"/>
    </source>
</evidence>
<dbReference type="InterPro" id="IPR016117">
    <property type="entry name" value="ArgJ-like_dom_sf"/>
</dbReference>
<dbReference type="PANTHER" id="PTHR36512">
    <property type="entry name" value="D-AMINOPEPTIDASE"/>
    <property type="match status" value="1"/>
</dbReference>
<protein>
    <submittedName>
        <fullName evidence="2">S58 family peptidase</fullName>
    </submittedName>
</protein>
<comment type="caution">
    <text evidence="2">The sequence shown here is derived from an EMBL/GenBank/DDBJ whole genome shotgun (WGS) entry which is preliminary data.</text>
</comment>
<reference evidence="2 3" key="1">
    <citation type="submission" date="2018-06" db="EMBL/GenBank/DDBJ databases">
        <title>Extensive metabolic versatility and redundancy in microbially diverse, dynamic hydrothermal sediments.</title>
        <authorList>
            <person name="Dombrowski N."/>
            <person name="Teske A."/>
            <person name="Baker B.J."/>
        </authorList>
    </citation>
    <scope>NUCLEOTIDE SEQUENCE [LARGE SCALE GENOMIC DNA]</scope>
    <source>
        <strain evidence="2">B30_G17</strain>
    </source>
</reference>
<dbReference type="PANTHER" id="PTHR36512:SF3">
    <property type="entry name" value="BLR5678 PROTEIN"/>
    <property type="match status" value="1"/>
</dbReference>
<proteinExistence type="inferred from homology"/>
<dbReference type="Pfam" id="PF03576">
    <property type="entry name" value="Peptidase_S58"/>
    <property type="match status" value="1"/>
</dbReference>
<evidence type="ECO:0000313" key="3">
    <source>
        <dbReference type="Proteomes" id="UP000281962"/>
    </source>
</evidence>
<name>A0A497EV38_9CREN</name>
<dbReference type="SUPFAM" id="SSF56266">
    <property type="entry name" value="DmpA/ArgJ-like"/>
    <property type="match status" value="1"/>
</dbReference>
<dbReference type="AlphaFoldDB" id="A0A497EV38"/>
<organism evidence="2 3">
    <name type="scientific">Thermoproteota archaeon</name>
    <dbReference type="NCBI Taxonomy" id="2056631"/>
    <lineage>
        <taxon>Archaea</taxon>
        <taxon>Thermoproteota</taxon>
    </lineage>
</organism>
<dbReference type="GO" id="GO:0004177">
    <property type="term" value="F:aminopeptidase activity"/>
    <property type="evidence" value="ECO:0007669"/>
    <property type="project" value="TreeGrafter"/>
</dbReference>
<dbReference type="EMBL" id="QMQY01000038">
    <property type="protein sequence ID" value="RLE50892.1"/>
    <property type="molecule type" value="Genomic_DNA"/>
</dbReference>
<sequence>MLNRPRARDIGLIFGHLPTGPLNSITDIPGIKVGHCTLIKGEGKLIPGKGPIRTGVTVIIPGIENPFKYKLRAASYVINGFGKPIGLIQLNELGQLETPIALTNTLNVGLVADAIIEYMLKLNPDIGVTTGSVNPVVLECNDSYLNDIRGRHVKHEHVFKAIENANNKLVEEGAVGAGTGMSAFEFKGGIGTASRKLPNKLGGYIVGALVLSNFGRREDLMINGVPVGLELKDYMRSPTPQKGGSIVMIIATNAPLNSRQLRRLAKRATHGLARTGSYSSHGSGDFVVAFTTANKIPHYHEEPLIEEKILFEPQLSLLFKAAAEAVEEAIINSLLKAETMTGRDNHIRYAIPIDKLIEIMNKYGRLKR</sequence>
<evidence type="ECO:0000313" key="2">
    <source>
        <dbReference type="EMBL" id="RLE50892.1"/>
    </source>
</evidence>
<gene>
    <name evidence="2" type="ORF">DRJ21_01225</name>
</gene>
<dbReference type="InterPro" id="IPR005321">
    <property type="entry name" value="Peptidase_S58_DmpA"/>
</dbReference>